<organism evidence="1 2">
    <name type="scientific">Pseudarcicella hirudinis</name>
    <dbReference type="NCBI Taxonomy" id="1079859"/>
    <lineage>
        <taxon>Bacteria</taxon>
        <taxon>Pseudomonadati</taxon>
        <taxon>Bacteroidota</taxon>
        <taxon>Cytophagia</taxon>
        <taxon>Cytophagales</taxon>
        <taxon>Flectobacillaceae</taxon>
        <taxon>Pseudarcicella</taxon>
    </lineage>
</organism>
<evidence type="ECO:0000313" key="2">
    <source>
        <dbReference type="Proteomes" id="UP000199306"/>
    </source>
</evidence>
<reference evidence="1 2" key="1">
    <citation type="submission" date="2016-10" db="EMBL/GenBank/DDBJ databases">
        <authorList>
            <person name="de Groot N.N."/>
        </authorList>
    </citation>
    <scope>NUCLEOTIDE SEQUENCE [LARGE SCALE GENOMIC DNA]</scope>
    <source>
        <strain evidence="2">E92,LMG 26720,CCM 7988</strain>
    </source>
</reference>
<evidence type="ECO:0000313" key="1">
    <source>
        <dbReference type="EMBL" id="SFQ13433.1"/>
    </source>
</evidence>
<protein>
    <submittedName>
        <fullName evidence="1">Uncharacterized protein</fullName>
    </submittedName>
</protein>
<gene>
    <name evidence="1" type="ORF">SAMN04515674_110179</name>
</gene>
<name>A0A1I5W196_9BACT</name>
<dbReference type="EMBL" id="FOXH01000010">
    <property type="protein sequence ID" value="SFQ13433.1"/>
    <property type="molecule type" value="Genomic_DNA"/>
</dbReference>
<keyword evidence="2" id="KW-1185">Reference proteome</keyword>
<dbReference type="Proteomes" id="UP000199306">
    <property type="component" value="Unassembled WGS sequence"/>
</dbReference>
<accession>A0A1I5W196</accession>
<dbReference type="STRING" id="1079859.SAMN04515674_110179"/>
<proteinExistence type="predicted"/>
<sequence>MYYARQRSLAVIVFPGKATAGCIENELKFNKNKK</sequence>
<dbReference type="AlphaFoldDB" id="A0A1I5W196"/>